<evidence type="ECO:0000313" key="3">
    <source>
        <dbReference type="Proteomes" id="UP000237797"/>
    </source>
</evidence>
<sequence length="212" mass="24107">MRCFLIRKRRGSVTTAWVGSIPVFVLFALFVGAIAIAWASHSSAQVAADAGALVATKKMDEWIGLELEDEIRNLLGNDFSEEAIEEAFPEDSKLKEALLEGKPLDDLPIDEVLQDLFDGNEQLIREFLKTVFNKHRQELAVAVRDYVKQNGGDDQGKIIIPVHDRVRVEARTRYQPVIFQEYFSDTYVEGDGYGPKRLYLKLLPEKMVEIKY</sequence>
<dbReference type="AlphaFoldDB" id="A0A2T0LCX8"/>
<gene>
    <name evidence="2" type="ORF">CLV97_1199</name>
</gene>
<dbReference type="EMBL" id="PVNE01000019">
    <property type="protein sequence ID" value="PRX39851.1"/>
    <property type="molecule type" value="Genomic_DNA"/>
</dbReference>
<evidence type="ECO:0000256" key="1">
    <source>
        <dbReference type="SAM" id="Phobius"/>
    </source>
</evidence>
<accession>A0A2T0LCX8</accession>
<evidence type="ECO:0000313" key="2">
    <source>
        <dbReference type="EMBL" id="PRX39851.1"/>
    </source>
</evidence>
<protein>
    <submittedName>
        <fullName evidence="2">Putative Flp pilus-assembly TadE/G-like protein</fullName>
    </submittedName>
</protein>
<comment type="caution">
    <text evidence="2">The sequence shown here is derived from an EMBL/GenBank/DDBJ whole genome shotgun (WGS) entry which is preliminary data.</text>
</comment>
<proteinExistence type="predicted"/>
<keyword evidence="1" id="KW-0472">Membrane</keyword>
<feature type="transmembrane region" description="Helical" evidence="1">
    <location>
        <begin position="12"/>
        <end position="38"/>
    </location>
</feature>
<organism evidence="2 3">
    <name type="scientific">Planifilum fimeticola</name>
    <dbReference type="NCBI Taxonomy" id="201975"/>
    <lineage>
        <taxon>Bacteria</taxon>
        <taxon>Bacillati</taxon>
        <taxon>Bacillota</taxon>
        <taxon>Bacilli</taxon>
        <taxon>Bacillales</taxon>
        <taxon>Thermoactinomycetaceae</taxon>
        <taxon>Planifilum</taxon>
    </lineage>
</organism>
<reference evidence="2 3" key="1">
    <citation type="submission" date="2018-03" db="EMBL/GenBank/DDBJ databases">
        <title>Genomic Encyclopedia of Archaeal and Bacterial Type Strains, Phase II (KMG-II): from individual species to whole genera.</title>
        <authorList>
            <person name="Goeker M."/>
        </authorList>
    </citation>
    <scope>NUCLEOTIDE SEQUENCE [LARGE SCALE GENOMIC DNA]</scope>
    <source>
        <strain evidence="2 3">DSM 44946</strain>
    </source>
</reference>
<keyword evidence="3" id="KW-1185">Reference proteome</keyword>
<keyword evidence="1" id="KW-1133">Transmembrane helix</keyword>
<dbReference type="Proteomes" id="UP000237797">
    <property type="component" value="Unassembled WGS sequence"/>
</dbReference>
<name>A0A2T0LCX8_9BACL</name>
<keyword evidence="1" id="KW-0812">Transmembrane</keyword>
<dbReference type="OrthoDB" id="2989680at2"/>
<dbReference type="RefSeq" id="WP_146130479.1">
    <property type="nucleotide sequence ID" value="NZ_PVNE01000019.1"/>
</dbReference>